<keyword evidence="1" id="KW-1133">Transmembrane helix</keyword>
<keyword evidence="3" id="KW-1185">Reference proteome</keyword>
<reference evidence="2 3" key="1">
    <citation type="journal article" date="2019" name="PLoS Genet.">
        <title>Convergent evolution of linked mating-type loci in basidiomycete fungi.</title>
        <authorList>
            <person name="Sun S."/>
            <person name="Coelho M.A."/>
            <person name="Heitman J."/>
            <person name="Nowrousian M."/>
        </authorList>
    </citation>
    <scope>NUCLEOTIDE SEQUENCE [LARGE SCALE GENOMIC DNA]</scope>
    <source>
        <strain evidence="2 3">CBS 4282</strain>
    </source>
</reference>
<gene>
    <name evidence="2" type="ORF">VHUM_04062</name>
</gene>
<proteinExistence type="predicted"/>
<feature type="transmembrane region" description="Helical" evidence="1">
    <location>
        <begin position="174"/>
        <end position="194"/>
    </location>
</feature>
<protein>
    <submittedName>
        <fullName evidence="2">Uncharacterized protein</fullName>
    </submittedName>
</protein>
<dbReference type="AlphaFoldDB" id="A0A7D8UVV8"/>
<dbReference type="Proteomes" id="UP000473826">
    <property type="component" value="Unassembled WGS sequence"/>
</dbReference>
<name>A0A7D8UVV8_VANHU</name>
<dbReference type="OrthoDB" id="2560628at2759"/>
<comment type="caution">
    <text evidence="2">The sequence shown here is derived from an EMBL/GenBank/DDBJ whole genome shotgun (WGS) entry which is preliminary data.</text>
</comment>
<evidence type="ECO:0000313" key="2">
    <source>
        <dbReference type="EMBL" id="TXT04794.1"/>
    </source>
</evidence>
<dbReference type="EMBL" id="QKWK01000014">
    <property type="protein sequence ID" value="TXT04794.1"/>
    <property type="molecule type" value="Genomic_DNA"/>
</dbReference>
<accession>A0A7D8UVV8</accession>
<feature type="transmembrane region" description="Helical" evidence="1">
    <location>
        <begin position="20"/>
        <end position="45"/>
    </location>
</feature>
<keyword evidence="1" id="KW-0812">Transmembrane</keyword>
<keyword evidence="1" id="KW-0472">Membrane</keyword>
<evidence type="ECO:0000313" key="3">
    <source>
        <dbReference type="Proteomes" id="UP000473826"/>
    </source>
</evidence>
<feature type="transmembrane region" description="Helical" evidence="1">
    <location>
        <begin position="206"/>
        <end position="230"/>
    </location>
</feature>
<organism evidence="2 3">
    <name type="scientific">Vanrija humicola</name>
    <name type="common">Yeast</name>
    <name type="synonym">Cryptococcus humicola</name>
    <dbReference type="NCBI Taxonomy" id="5417"/>
    <lineage>
        <taxon>Eukaryota</taxon>
        <taxon>Fungi</taxon>
        <taxon>Dikarya</taxon>
        <taxon>Basidiomycota</taxon>
        <taxon>Agaricomycotina</taxon>
        <taxon>Tremellomycetes</taxon>
        <taxon>Trichosporonales</taxon>
        <taxon>Trichosporonaceae</taxon>
        <taxon>Vanrija</taxon>
    </lineage>
</organism>
<sequence length="265" mass="30370">MWIYMAYMYATKQYKWKSRFSILFFHATLRVASQACGIAFGILAWENIDVFVAYLILGAEGYFSLTIAAYYFLHHYLLKHFGSSRLLPAELDKMPKAERRQRMWMLLAMLPVVMPWRFWKHDLMAIVDSWLIPANSMMAGAMDKNSSQYAGLSDQEIQDRMDHKLSVSKGLRSAGQAVFLVLTVLYGVLILHTLRRGQRHGGITKTILLFVIVAIMLHVRGIFGVLQAAVYSLSYYNPENYNSEGLTHRFTALEYCLAVLPEFSA</sequence>
<feature type="transmembrane region" description="Helical" evidence="1">
    <location>
        <begin position="103"/>
        <end position="119"/>
    </location>
</feature>
<feature type="transmembrane region" description="Helical" evidence="1">
    <location>
        <begin position="51"/>
        <end position="73"/>
    </location>
</feature>
<dbReference type="PANTHER" id="PTHR42109">
    <property type="entry name" value="UNPLACED GENOMIC SCAFFOLD UM_SCAF_CONTIG_1.265, WHOLE GENOME SHOTGUN SEQUENCE"/>
    <property type="match status" value="1"/>
</dbReference>
<evidence type="ECO:0000256" key="1">
    <source>
        <dbReference type="SAM" id="Phobius"/>
    </source>
</evidence>
<dbReference type="PANTHER" id="PTHR42109:SF2">
    <property type="entry name" value="INTEGRAL MEMBRANE PROTEIN"/>
    <property type="match status" value="1"/>
</dbReference>